<name>X1LW86_9ZZZZ</name>
<accession>X1LW86</accession>
<gene>
    <name evidence="2" type="ORF">S06H3_31702</name>
</gene>
<evidence type="ECO:0000256" key="1">
    <source>
        <dbReference type="SAM" id="MobiDB-lite"/>
    </source>
</evidence>
<feature type="compositionally biased region" description="Polar residues" evidence="1">
    <location>
        <begin position="32"/>
        <end position="44"/>
    </location>
</feature>
<sequence>MGTTAITAMIVVVISETNNNQKLWQKKDKTNVKNGSGLTSNLTS</sequence>
<dbReference type="EMBL" id="BARV01018788">
    <property type="protein sequence ID" value="GAI23647.1"/>
    <property type="molecule type" value="Genomic_DNA"/>
</dbReference>
<comment type="caution">
    <text evidence="2">The sequence shown here is derived from an EMBL/GenBank/DDBJ whole genome shotgun (WGS) entry which is preliminary data.</text>
</comment>
<proteinExistence type="predicted"/>
<dbReference type="AlphaFoldDB" id="X1LW86"/>
<feature type="region of interest" description="Disordered" evidence="1">
    <location>
        <begin position="25"/>
        <end position="44"/>
    </location>
</feature>
<protein>
    <submittedName>
        <fullName evidence="2">Uncharacterized protein</fullName>
    </submittedName>
</protein>
<evidence type="ECO:0000313" key="2">
    <source>
        <dbReference type="EMBL" id="GAI23647.1"/>
    </source>
</evidence>
<reference evidence="2" key="1">
    <citation type="journal article" date="2014" name="Front. Microbiol.">
        <title>High frequency of phylogenetically diverse reductive dehalogenase-homologous genes in deep subseafloor sedimentary metagenomes.</title>
        <authorList>
            <person name="Kawai M."/>
            <person name="Futagami T."/>
            <person name="Toyoda A."/>
            <person name="Takaki Y."/>
            <person name="Nishi S."/>
            <person name="Hori S."/>
            <person name="Arai W."/>
            <person name="Tsubouchi T."/>
            <person name="Morono Y."/>
            <person name="Uchiyama I."/>
            <person name="Ito T."/>
            <person name="Fujiyama A."/>
            <person name="Inagaki F."/>
            <person name="Takami H."/>
        </authorList>
    </citation>
    <scope>NUCLEOTIDE SEQUENCE</scope>
    <source>
        <strain evidence="2">Expedition CK06-06</strain>
    </source>
</reference>
<organism evidence="2">
    <name type="scientific">marine sediment metagenome</name>
    <dbReference type="NCBI Taxonomy" id="412755"/>
    <lineage>
        <taxon>unclassified sequences</taxon>
        <taxon>metagenomes</taxon>
        <taxon>ecological metagenomes</taxon>
    </lineage>
</organism>